<protein>
    <submittedName>
        <fullName evidence="2">Uncharacterized protein</fullName>
    </submittedName>
</protein>
<evidence type="ECO:0000313" key="3">
    <source>
        <dbReference type="Proteomes" id="UP000315226"/>
    </source>
</evidence>
<dbReference type="RefSeq" id="WP_141297238.1">
    <property type="nucleotide sequence ID" value="NZ_BJMN01000020.1"/>
</dbReference>
<keyword evidence="1" id="KW-0472">Membrane</keyword>
<dbReference type="Proteomes" id="UP000315226">
    <property type="component" value="Unassembled WGS sequence"/>
</dbReference>
<reference evidence="2 3" key="1">
    <citation type="submission" date="2019-06" db="EMBL/GenBank/DDBJ databases">
        <title>Whole genome shotgun sequence of Streptomyces gardneri NBRC 12865.</title>
        <authorList>
            <person name="Hosoyama A."/>
            <person name="Uohara A."/>
            <person name="Ohji S."/>
            <person name="Ichikawa N."/>
        </authorList>
    </citation>
    <scope>NUCLEOTIDE SEQUENCE [LARGE SCALE GENOMIC DNA]</scope>
    <source>
        <strain evidence="2 3">NBRC 12865</strain>
    </source>
</reference>
<sequence length="131" mass="12272">MSVRHLLAASVPPADTATAADVLTLSSGRVGAIVATLLGLAGVAVGGRALARALGRTGTGIGTGSVRTGAVAALAAGLIAMGLGGTVVATSDGSLGTGNGLGGAFVALIVGLIASALGALALTRSTRRRTA</sequence>
<dbReference type="Pfam" id="PF19733">
    <property type="entry name" value="DUF6223"/>
    <property type="match status" value="1"/>
</dbReference>
<dbReference type="InterPro" id="IPR045770">
    <property type="entry name" value="DUF6223"/>
</dbReference>
<feature type="transmembrane region" description="Helical" evidence="1">
    <location>
        <begin position="101"/>
        <end position="122"/>
    </location>
</feature>
<organism evidence="2 3">
    <name type="scientific">Streptomyces gardneri</name>
    <dbReference type="NCBI Taxonomy" id="66892"/>
    <lineage>
        <taxon>Bacteria</taxon>
        <taxon>Bacillati</taxon>
        <taxon>Actinomycetota</taxon>
        <taxon>Actinomycetes</taxon>
        <taxon>Kitasatosporales</taxon>
        <taxon>Streptomycetaceae</taxon>
        <taxon>Streptomyces</taxon>
    </lineage>
</organism>
<feature type="transmembrane region" description="Helical" evidence="1">
    <location>
        <begin position="70"/>
        <end position="89"/>
    </location>
</feature>
<evidence type="ECO:0000313" key="2">
    <source>
        <dbReference type="EMBL" id="GEB57726.1"/>
    </source>
</evidence>
<keyword evidence="3" id="KW-1185">Reference proteome</keyword>
<name>A0A4Y3RJ04_9ACTN</name>
<keyword evidence="1" id="KW-0812">Transmembrane</keyword>
<keyword evidence="1" id="KW-1133">Transmembrane helix</keyword>
<evidence type="ECO:0000256" key="1">
    <source>
        <dbReference type="SAM" id="Phobius"/>
    </source>
</evidence>
<accession>A0A4Y3RJ04</accession>
<dbReference type="EMBL" id="BJMN01000020">
    <property type="protein sequence ID" value="GEB57726.1"/>
    <property type="molecule type" value="Genomic_DNA"/>
</dbReference>
<gene>
    <name evidence="2" type="ORF">SGA01_33310</name>
</gene>
<proteinExistence type="predicted"/>
<dbReference type="AlphaFoldDB" id="A0A4Y3RJ04"/>
<feature type="transmembrane region" description="Helical" evidence="1">
    <location>
        <begin position="29"/>
        <end position="50"/>
    </location>
</feature>
<comment type="caution">
    <text evidence="2">The sequence shown here is derived from an EMBL/GenBank/DDBJ whole genome shotgun (WGS) entry which is preliminary data.</text>
</comment>